<keyword evidence="2" id="KW-1185">Reference proteome</keyword>
<sequence length="72" mass="7853">MTVFEFPFIVAVVNPISTINLMASKPVRASAANEEGIFSCKTNFEAFKSPVWSRTTIPEVDLAFLLSKAASN</sequence>
<proteinExistence type="predicted"/>
<dbReference type="OrthoDB" id="10334564at2759"/>
<organism evidence="1 2">
    <name type="scientific">Gossypium stocksii</name>
    <dbReference type="NCBI Taxonomy" id="47602"/>
    <lineage>
        <taxon>Eukaryota</taxon>
        <taxon>Viridiplantae</taxon>
        <taxon>Streptophyta</taxon>
        <taxon>Embryophyta</taxon>
        <taxon>Tracheophyta</taxon>
        <taxon>Spermatophyta</taxon>
        <taxon>Magnoliopsida</taxon>
        <taxon>eudicotyledons</taxon>
        <taxon>Gunneridae</taxon>
        <taxon>Pentapetalae</taxon>
        <taxon>rosids</taxon>
        <taxon>malvids</taxon>
        <taxon>Malvales</taxon>
        <taxon>Malvaceae</taxon>
        <taxon>Malvoideae</taxon>
        <taxon>Gossypium</taxon>
    </lineage>
</organism>
<evidence type="ECO:0000313" key="2">
    <source>
        <dbReference type="Proteomes" id="UP000828251"/>
    </source>
</evidence>
<protein>
    <submittedName>
        <fullName evidence="1">Uncharacterized protein</fullName>
    </submittedName>
</protein>
<accession>A0A9D3VD30</accession>
<dbReference type="AlphaFoldDB" id="A0A9D3VD30"/>
<comment type="caution">
    <text evidence="1">The sequence shown here is derived from an EMBL/GenBank/DDBJ whole genome shotgun (WGS) entry which is preliminary data.</text>
</comment>
<evidence type="ECO:0000313" key="1">
    <source>
        <dbReference type="EMBL" id="KAH1080012.1"/>
    </source>
</evidence>
<gene>
    <name evidence="1" type="ORF">J1N35_019773</name>
</gene>
<reference evidence="1 2" key="1">
    <citation type="journal article" date="2021" name="Plant Biotechnol. J.">
        <title>Multi-omics assisted identification of the key and species-specific regulatory components of drought-tolerant mechanisms in Gossypium stocksii.</title>
        <authorList>
            <person name="Yu D."/>
            <person name="Ke L."/>
            <person name="Zhang D."/>
            <person name="Wu Y."/>
            <person name="Sun Y."/>
            <person name="Mei J."/>
            <person name="Sun J."/>
            <person name="Sun Y."/>
        </authorList>
    </citation>
    <scope>NUCLEOTIDE SEQUENCE [LARGE SCALE GENOMIC DNA]</scope>
    <source>
        <strain evidence="2">cv. E1</strain>
        <tissue evidence="1">Leaf</tissue>
    </source>
</reference>
<dbReference type="EMBL" id="JAIQCV010000007">
    <property type="protein sequence ID" value="KAH1080012.1"/>
    <property type="molecule type" value="Genomic_DNA"/>
</dbReference>
<name>A0A9D3VD30_9ROSI</name>
<dbReference type="Proteomes" id="UP000828251">
    <property type="component" value="Unassembled WGS sequence"/>
</dbReference>